<comment type="caution">
    <text evidence="1">The sequence shown here is derived from an EMBL/GenBank/DDBJ whole genome shotgun (WGS) entry which is preliminary data.</text>
</comment>
<protein>
    <submittedName>
        <fullName evidence="1">Uncharacterized protein</fullName>
    </submittedName>
</protein>
<proteinExistence type="predicted"/>
<organism evidence="1 2">
    <name type="scientific">Anabarilius grahami</name>
    <name type="common">Kanglang fish</name>
    <name type="synonym">Barilius grahami</name>
    <dbReference type="NCBI Taxonomy" id="495550"/>
    <lineage>
        <taxon>Eukaryota</taxon>
        <taxon>Metazoa</taxon>
        <taxon>Chordata</taxon>
        <taxon>Craniata</taxon>
        <taxon>Vertebrata</taxon>
        <taxon>Euteleostomi</taxon>
        <taxon>Actinopterygii</taxon>
        <taxon>Neopterygii</taxon>
        <taxon>Teleostei</taxon>
        <taxon>Ostariophysi</taxon>
        <taxon>Cypriniformes</taxon>
        <taxon>Xenocyprididae</taxon>
        <taxon>Xenocypridinae</taxon>
        <taxon>Xenocypridinae incertae sedis</taxon>
        <taxon>Anabarilius</taxon>
    </lineage>
</organism>
<gene>
    <name evidence="1" type="ORF">DPX16_10404</name>
</gene>
<name>A0A3N0Y4X3_ANAGA</name>
<dbReference type="AlphaFoldDB" id="A0A3N0Y4X3"/>
<reference evidence="1 2" key="1">
    <citation type="submission" date="2018-10" db="EMBL/GenBank/DDBJ databases">
        <title>Genome assembly for a Yunnan-Guizhou Plateau 3E fish, Anabarilius grahami (Regan), and its evolutionary and genetic applications.</title>
        <authorList>
            <person name="Jiang W."/>
        </authorList>
    </citation>
    <scope>NUCLEOTIDE SEQUENCE [LARGE SCALE GENOMIC DNA]</scope>
    <source>
        <strain evidence="1">AG-KIZ</strain>
        <tissue evidence="1">Muscle</tissue>
    </source>
</reference>
<sequence>RTARQTCGKLDKMGVGKVRLHYSNYIPVTANDDRQPDLRVSHQSQRGYLTLETAAYNFLPIQLVPPKWGKSTDRNQDLHLN</sequence>
<dbReference type="Proteomes" id="UP000281406">
    <property type="component" value="Unassembled WGS sequence"/>
</dbReference>
<evidence type="ECO:0000313" key="1">
    <source>
        <dbReference type="EMBL" id="ROL41252.1"/>
    </source>
</evidence>
<evidence type="ECO:0000313" key="2">
    <source>
        <dbReference type="Proteomes" id="UP000281406"/>
    </source>
</evidence>
<feature type="non-terminal residue" evidence="1">
    <location>
        <position position="1"/>
    </location>
</feature>
<keyword evidence="2" id="KW-1185">Reference proteome</keyword>
<accession>A0A3N0Y4X3</accession>
<dbReference type="EMBL" id="RJVU01052005">
    <property type="protein sequence ID" value="ROL41252.1"/>
    <property type="molecule type" value="Genomic_DNA"/>
</dbReference>